<name>A0A1F4VLG9_UNCKA</name>
<dbReference type="SUPFAM" id="SSF51344">
    <property type="entry name" value="Epsilon subunit of F1F0-ATP synthase N-terminal domain"/>
    <property type="match status" value="1"/>
</dbReference>
<feature type="domain" description="ATP synthase F1 complex delta/epsilon subunit N-terminal" evidence="2">
    <location>
        <begin position="13"/>
        <end position="86"/>
    </location>
</feature>
<organism evidence="3 4">
    <name type="scientific">candidate division WWE3 bacterium RIFCSPLOWO2_01_FULL_41_9</name>
    <dbReference type="NCBI Taxonomy" id="1802626"/>
    <lineage>
        <taxon>Bacteria</taxon>
        <taxon>Katanobacteria</taxon>
    </lineage>
</organism>
<dbReference type="InterPro" id="IPR020546">
    <property type="entry name" value="ATP_synth_F1_dsu/esu_N"/>
</dbReference>
<dbReference type="Proteomes" id="UP000178346">
    <property type="component" value="Unassembled WGS sequence"/>
</dbReference>
<dbReference type="GO" id="GO:0015986">
    <property type="term" value="P:proton motive force-driven ATP synthesis"/>
    <property type="evidence" value="ECO:0007669"/>
    <property type="project" value="InterPro"/>
</dbReference>
<proteinExistence type="predicted"/>
<reference evidence="3 4" key="1">
    <citation type="journal article" date="2016" name="Nat. Commun.">
        <title>Thousands of microbial genomes shed light on interconnected biogeochemical processes in an aquifer system.</title>
        <authorList>
            <person name="Anantharaman K."/>
            <person name="Brown C.T."/>
            <person name="Hug L.A."/>
            <person name="Sharon I."/>
            <person name="Castelle C.J."/>
            <person name="Probst A.J."/>
            <person name="Thomas B.C."/>
            <person name="Singh A."/>
            <person name="Wilkins M.J."/>
            <person name="Karaoz U."/>
            <person name="Brodie E.L."/>
            <person name="Williams K.H."/>
            <person name="Hubbard S.S."/>
            <person name="Banfield J.F."/>
        </authorList>
    </citation>
    <scope>NUCLEOTIDE SEQUENCE [LARGE SCALE GENOMIC DNA]</scope>
</reference>
<evidence type="ECO:0000256" key="1">
    <source>
        <dbReference type="ARBA" id="ARBA00023196"/>
    </source>
</evidence>
<protein>
    <recommendedName>
        <fullName evidence="2">ATP synthase F1 complex delta/epsilon subunit N-terminal domain-containing protein</fullName>
    </recommendedName>
</protein>
<dbReference type="InterPro" id="IPR036771">
    <property type="entry name" value="ATPsynth_dsu/esu_N"/>
</dbReference>
<keyword evidence="1" id="KW-0066">ATP synthesis</keyword>
<sequence length="90" mass="9974">MPKPLPESSNIKLQLKIKSATKTHYDGEASSITSYNDTGVFDILPQHANFITVIKEKIIVNKGLEGQVEVKVENGVLSVKEDRVDVYLGF</sequence>
<accession>A0A1F4VLG9</accession>
<evidence type="ECO:0000313" key="3">
    <source>
        <dbReference type="EMBL" id="OGC58019.1"/>
    </source>
</evidence>
<dbReference type="EMBL" id="MEVJ01000010">
    <property type="protein sequence ID" value="OGC58019.1"/>
    <property type="molecule type" value="Genomic_DNA"/>
</dbReference>
<evidence type="ECO:0000313" key="4">
    <source>
        <dbReference type="Proteomes" id="UP000178346"/>
    </source>
</evidence>
<dbReference type="Gene3D" id="2.60.15.10">
    <property type="entry name" value="F0F1 ATP synthase delta/epsilon subunit, N-terminal"/>
    <property type="match status" value="1"/>
</dbReference>
<comment type="caution">
    <text evidence="3">The sequence shown here is derived from an EMBL/GenBank/DDBJ whole genome shotgun (WGS) entry which is preliminary data.</text>
</comment>
<dbReference type="Pfam" id="PF02823">
    <property type="entry name" value="ATP-synt_DE_N"/>
    <property type="match status" value="1"/>
</dbReference>
<evidence type="ECO:0000259" key="2">
    <source>
        <dbReference type="Pfam" id="PF02823"/>
    </source>
</evidence>
<gene>
    <name evidence="3" type="ORF">A2976_03405</name>
</gene>
<dbReference type="AlphaFoldDB" id="A0A1F4VLG9"/>
<dbReference type="GO" id="GO:0045259">
    <property type="term" value="C:proton-transporting ATP synthase complex"/>
    <property type="evidence" value="ECO:0007669"/>
    <property type="project" value="UniProtKB-KW"/>
</dbReference>
<keyword evidence="1" id="KW-0139">CF(1)</keyword>